<dbReference type="PANTHER" id="PTHR30419">
    <property type="entry name" value="HTH-TYPE TRANSCRIPTIONAL REGULATOR YBHD"/>
    <property type="match status" value="1"/>
</dbReference>
<evidence type="ECO:0000256" key="4">
    <source>
        <dbReference type="ARBA" id="ARBA00023163"/>
    </source>
</evidence>
<dbReference type="Pfam" id="PF00126">
    <property type="entry name" value="HTH_1"/>
    <property type="match status" value="1"/>
</dbReference>
<dbReference type="Gene3D" id="3.40.190.290">
    <property type="match status" value="1"/>
</dbReference>
<proteinExistence type="inferred from homology"/>
<dbReference type="RefSeq" id="WP_003250758.1">
    <property type="nucleotide sequence ID" value="NZ_BBNC01000024.1"/>
</dbReference>
<dbReference type="InterPro" id="IPR000847">
    <property type="entry name" value="LysR_HTH_N"/>
</dbReference>
<dbReference type="PRINTS" id="PR00039">
    <property type="entry name" value="HTHLYSR"/>
</dbReference>
<protein>
    <submittedName>
        <fullName evidence="5">LysR family transcriptional regulator</fullName>
    </submittedName>
</protein>
<name>A0A7D5W1Z0_PSEPU</name>
<dbReference type="Pfam" id="PF03466">
    <property type="entry name" value="LysR_substrate"/>
    <property type="match status" value="1"/>
</dbReference>
<dbReference type="Gene3D" id="1.10.10.10">
    <property type="entry name" value="Winged helix-like DNA-binding domain superfamily/Winged helix DNA-binding domain"/>
    <property type="match status" value="1"/>
</dbReference>
<dbReference type="AlphaFoldDB" id="A0A7D5W1Z0"/>
<dbReference type="Proteomes" id="UP000510934">
    <property type="component" value="Chromosome"/>
</dbReference>
<dbReference type="InterPro" id="IPR050950">
    <property type="entry name" value="HTH-type_LysR_regulators"/>
</dbReference>
<dbReference type="GO" id="GO:0003677">
    <property type="term" value="F:DNA binding"/>
    <property type="evidence" value="ECO:0007669"/>
    <property type="project" value="UniProtKB-KW"/>
</dbReference>
<accession>A0A7D5W1Z0</accession>
<comment type="similarity">
    <text evidence="1">Belongs to the LysR transcriptional regulatory family.</text>
</comment>
<dbReference type="InterPro" id="IPR036390">
    <property type="entry name" value="WH_DNA-bd_sf"/>
</dbReference>
<keyword evidence="4" id="KW-0804">Transcription</keyword>
<sequence length="308" mass="33272">MIPSLDAIFSRLRLRQLRLLIELDRCGSLHKAAEAMAISQPGATKALREVEEVLGVPLFQRMPSGLVANEVGRCVVRYARLIHSDLGHLREEVLGIVQGQGGRLAVGSIMGAMPTLVSALGRLRRKQPQLAVEIAENTSANLLAQLDEGRLDLAICRPGLGRNAAEYGFVELAQEPLAVVAHPQHPLAGAAALKISDLSHYRWVVYPANMPMRQALERELSEAGVAVSRYPLETFSTFATFMLLEDDPTLVAVIPRAVAAFAEQRGLLVSLAVPLRALSEPFGIVHRVAAPLSPAARLLVEELTAGEV</sequence>
<dbReference type="EMBL" id="CP059052">
    <property type="protein sequence ID" value="QLJ16466.1"/>
    <property type="molecule type" value="Genomic_DNA"/>
</dbReference>
<evidence type="ECO:0000256" key="1">
    <source>
        <dbReference type="ARBA" id="ARBA00009437"/>
    </source>
</evidence>
<organism evidence="5 6">
    <name type="scientific">Pseudomonas putida</name>
    <name type="common">Arthrobacter siderocapsulatus</name>
    <dbReference type="NCBI Taxonomy" id="303"/>
    <lineage>
        <taxon>Bacteria</taxon>
        <taxon>Pseudomonadati</taxon>
        <taxon>Pseudomonadota</taxon>
        <taxon>Gammaproteobacteria</taxon>
        <taxon>Pseudomonadales</taxon>
        <taxon>Pseudomonadaceae</taxon>
        <taxon>Pseudomonas</taxon>
    </lineage>
</organism>
<evidence type="ECO:0000313" key="5">
    <source>
        <dbReference type="EMBL" id="QLJ16466.1"/>
    </source>
</evidence>
<dbReference type="SUPFAM" id="SSF46785">
    <property type="entry name" value="Winged helix' DNA-binding domain"/>
    <property type="match status" value="1"/>
</dbReference>
<gene>
    <name evidence="5" type="ORF">H0H12_11325</name>
</gene>
<evidence type="ECO:0000256" key="2">
    <source>
        <dbReference type="ARBA" id="ARBA00023015"/>
    </source>
</evidence>
<keyword evidence="2" id="KW-0805">Transcription regulation</keyword>
<dbReference type="InterPro" id="IPR036388">
    <property type="entry name" value="WH-like_DNA-bd_sf"/>
</dbReference>
<evidence type="ECO:0000313" key="6">
    <source>
        <dbReference type="Proteomes" id="UP000510934"/>
    </source>
</evidence>
<dbReference type="GO" id="GO:0003700">
    <property type="term" value="F:DNA-binding transcription factor activity"/>
    <property type="evidence" value="ECO:0007669"/>
    <property type="project" value="InterPro"/>
</dbReference>
<keyword evidence="3" id="KW-0238">DNA-binding</keyword>
<dbReference type="SUPFAM" id="SSF53850">
    <property type="entry name" value="Periplasmic binding protein-like II"/>
    <property type="match status" value="1"/>
</dbReference>
<reference evidence="5 6" key="1">
    <citation type="journal article" date="2009" name="Mikrobiologiia">
        <title>[Phenanthren biodegradation and interaction of Pseudomonas putida BS3701 and Burkholderia sp.BS3702 in plant rhizosphere].</title>
        <authorList>
            <person name="Ovchinnikova A.A."/>
            <person name="Vetrova A.A."/>
            <person name="Filonov A.E."/>
            <person name="Boronin A.M."/>
        </authorList>
    </citation>
    <scope>NUCLEOTIDE SEQUENCE [LARGE SCALE GENOMIC DNA]</scope>
    <source>
        <strain evidence="5 6">BS3701</strain>
    </source>
</reference>
<evidence type="ECO:0000256" key="3">
    <source>
        <dbReference type="ARBA" id="ARBA00023125"/>
    </source>
</evidence>
<dbReference type="PANTHER" id="PTHR30419:SF8">
    <property type="entry name" value="NITROGEN ASSIMILATION TRANSCRIPTIONAL ACTIVATOR-RELATED"/>
    <property type="match status" value="1"/>
</dbReference>
<dbReference type="GO" id="GO:0005829">
    <property type="term" value="C:cytosol"/>
    <property type="evidence" value="ECO:0007669"/>
    <property type="project" value="TreeGrafter"/>
</dbReference>
<dbReference type="PROSITE" id="PS50931">
    <property type="entry name" value="HTH_LYSR"/>
    <property type="match status" value="1"/>
</dbReference>
<dbReference type="InterPro" id="IPR005119">
    <property type="entry name" value="LysR_subst-bd"/>
</dbReference>